<dbReference type="EMBL" id="CP063056">
    <property type="protein sequence ID" value="QPB43284.1"/>
    <property type="molecule type" value="Genomic_DNA"/>
</dbReference>
<sequence>MLKKTLLISTALFIGGCAQNPLLNEPQPQKMMVEKVDKASQKGSARLYLCKDNKEVRVVHSTQKKNKKTLKRVSVTFNEVTERLTMVISERGNNYSNIRWTWLERDDFSSLKTSVGVILAEQCVLKNAVLRK</sequence>
<keyword evidence="2" id="KW-1185">Reference proteome</keyword>
<dbReference type="InterPro" id="IPR012097">
    <property type="entry name" value="OapB"/>
</dbReference>
<dbReference type="SUPFAM" id="SSF141488">
    <property type="entry name" value="YdhA-like"/>
    <property type="match status" value="1"/>
</dbReference>
<evidence type="ECO:0000313" key="1">
    <source>
        <dbReference type="EMBL" id="QPB43284.1"/>
    </source>
</evidence>
<dbReference type="PIRSF" id="PIRSF007352">
    <property type="entry name" value="OapB"/>
    <property type="match status" value="1"/>
</dbReference>
<proteinExistence type="predicted"/>
<evidence type="ECO:0000313" key="2">
    <source>
        <dbReference type="Proteomes" id="UP000663069"/>
    </source>
</evidence>
<dbReference type="PROSITE" id="PS51257">
    <property type="entry name" value="PROKAR_LIPOPROTEIN"/>
    <property type="match status" value="1"/>
</dbReference>
<dbReference type="Gene3D" id="2.40.128.200">
    <property type="match status" value="1"/>
</dbReference>
<dbReference type="RefSeq" id="WP_194812858.1">
    <property type="nucleotide sequence ID" value="NZ_CP063056.1"/>
</dbReference>
<dbReference type="InterPro" id="IPR036328">
    <property type="entry name" value="MliC_sf"/>
</dbReference>
<dbReference type="Proteomes" id="UP000663069">
    <property type="component" value="Chromosome"/>
</dbReference>
<organism evidence="1 2">
    <name type="scientific">Rodentibacter haemolyticus</name>
    <dbReference type="NCBI Taxonomy" id="2778911"/>
    <lineage>
        <taxon>Bacteria</taxon>
        <taxon>Pseudomonadati</taxon>
        <taxon>Pseudomonadota</taxon>
        <taxon>Gammaproteobacteria</taxon>
        <taxon>Pasteurellales</taxon>
        <taxon>Pasteurellaceae</taxon>
        <taxon>Rodentibacter</taxon>
    </lineage>
</organism>
<gene>
    <name evidence="1" type="ORF">IHV77_04095</name>
</gene>
<accession>A0ABX6UYZ5</accession>
<protein>
    <submittedName>
        <fullName evidence="1">MliC family protein</fullName>
    </submittedName>
</protein>
<reference evidence="1 2" key="1">
    <citation type="submission" date="2020-10" db="EMBL/GenBank/DDBJ databases">
        <title>Genome Sequencing of Rodentibacter spp. strain DSM111151.</title>
        <authorList>
            <person name="Benga L."/>
            <person name="Lautwein T."/>
        </authorList>
    </citation>
    <scope>NUCLEOTIDE SEQUENCE [LARGE SCALE GENOMIC DNA]</scope>
    <source>
        <strain evidence="1 2">DSM 111151</strain>
    </source>
</reference>
<name>A0ABX6UYZ5_9PAST</name>